<comment type="subcellular location">
    <subcellularLocation>
        <location evidence="3">Periplasm</location>
    </subcellularLocation>
</comment>
<gene>
    <name evidence="5" type="ORF">MUN46_002295</name>
</gene>
<dbReference type="SUPFAM" id="SSF52833">
    <property type="entry name" value="Thioredoxin-like"/>
    <property type="match status" value="1"/>
</dbReference>
<dbReference type="PANTHER" id="PTHR35891:SF3">
    <property type="entry name" value="THIOL:DISULFIDE INTERCHANGE PROTEIN DSBL"/>
    <property type="match status" value="1"/>
</dbReference>
<keyword evidence="3" id="KW-0574">Periplasm</keyword>
<keyword evidence="1" id="KW-0732">Signal</keyword>
<evidence type="ECO:0000313" key="5">
    <source>
        <dbReference type="EMBL" id="MDL2058778.1"/>
    </source>
</evidence>
<comment type="similarity">
    <text evidence="3">Belongs to the thioredoxin family.</text>
</comment>
<dbReference type="InterPro" id="IPR036249">
    <property type="entry name" value="Thioredoxin-like_sf"/>
</dbReference>
<accession>A0ABT7IK78</accession>
<protein>
    <recommendedName>
        <fullName evidence="3">Thiol:disulfide interchange protein</fullName>
    </recommendedName>
</protein>
<keyword evidence="3" id="KW-1015">Disulfide bond</keyword>
<dbReference type="CDD" id="cd03019">
    <property type="entry name" value="DsbA_DsbA"/>
    <property type="match status" value="1"/>
</dbReference>
<evidence type="ECO:0000313" key="6">
    <source>
        <dbReference type="Proteomes" id="UP001165481"/>
    </source>
</evidence>
<feature type="domain" description="Thioredoxin" evidence="4">
    <location>
        <begin position="7"/>
        <end position="138"/>
    </location>
</feature>
<dbReference type="PROSITE" id="PS51352">
    <property type="entry name" value="THIOREDOXIN_2"/>
    <property type="match status" value="1"/>
</dbReference>
<dbReference type="Proteomes" id="UP001165481">
    <property type="component" value="Unassembled WGS sequence"/>
</dbReference>
<dbReference type="EMBL" id="JAKZJU020000001">
    <property type="protein sequence ID" value="MDL2058778.1"/>
    <property type="molecule type" value="Genomic_DNA"/>
</dbReference>
<dbReference type="InterPro" id="IPR012336">
    <property type="entry name" value="Thioredoxin-like_fold"/>
</dbReference>
<dbReference type="InterPro" id="IPR013766">
    <property type="entry name" value="Thioredoxin_domain"/>
</dbReference>
<sequence length="209" mass="23346">MGISSAALLSAPFSTFASPQSPVEKKEYTLVRPTIPVKGKKVEIVNFFAYTCPHCLKFAPVIEPWSEKLPSWISYRQVPVAWDARTEPFSRAFYVLQSLRLLPKLHMKFFESVIYQTHKYESGSLAKDIRDFMLANGVQAQAWDSAYNSFGIANKARAASQTWQSYGLDATPMVGIDGKYLTGPHMTTSRQACLTVIEALAQKARKAKA</sequence>
<dbReference type="Gene3D" id="3.40.30.10">
    <property type="entry name" value="Glutaredoxin"/>
    <property type="match status" value="1"/>
</dbReference>
<reference evidence="5" key="1">
    <citation type="submission" date="2023-03" db="EMBL/GenBank/DDBJ databases">
        <title>Mesosutterella sp. nov. isolated from porcine feces.</title>
        <authorList>
            <person name="Yu S."/>
        </authorList>
    </citation>
    <scope>NUCLEOTIDE SEQUENCE</scope>
    <source>
        <strain evidence="5">AGMB02718</strain>
    </source>
</reference>
<dbReference type="PIRSF" id="PIRSF001488">
    <property type="entry name" value="Tdi_protein"/>
    <property type="match status" value="1"/>
</dbReference>
<dbReference type="InterPro" id="IPR023205">
    <property type="entry name" value="DsbA/DsbL"/>
</dbReference>
<dbReference type="InterPro" id="IPR050824">
    <property type="entry name" value="Thiol_disulfide_DsbA"/>
</dbReference>
<name>A0ABT7IK78_9BURK</name>
<evidence type="ECO:0000256" key="3">
    <source>
        <dbReference type="PIRNR" id="PIRNR001488"/>
    </source>
</evidence>
<keyword evidence="6" id="KW-1185">Reference proteome</keyword>
<evidence type="ECO:0000259" key="4">
    <source>
        <dbReference type="PROSITE" id="PS51352"/>
    </source>
</evidence>
<dbReference type="InterPro" id="IPR017937">
    <property type="entry name" value="Thioredoxin_CS"/>
</dbReference>
<dbReference type="PANTHER" id="PTHR35891">
    <property type="entry name" value="THIOL:DISULFIDE INTERCHANGE PROTEIN DSBA"/>
    <property type="match status" value="1"/>
</dbReference>
<organism evidence="5 6">
    <name type="scientific">Mesosutterella faecium</name>
    <dbReference type="NCBI Taxonomy" id="2925194"/>
    <lineage>
        <taxon>Bacteria</taxon>
        <taxon>Pseudomonadati</taxon>
        <taxon>Pseudomonadota</taxon>
        <taxon>Betaproteobacteria</taxon>
        <taxon>Burkholderiales</taxon>
        <taxon>Sutterellaceae</taxon>
        <taxon>Mesosutterella</taxon>
    </lineage>
</organism>
<evidence type="ECO:0000256" key="2">
    <source>
        <dbReference type="ARBA" id="ARBA00023284"/>
    </source>
</evidence>
<dbReference type="Pfam" id="PF13462">
    <property type="entry name" value="Thioredoxin_4"/>
    <property type="match status" value="1"/>
</dbReference>
<keyword evidence="2" id="KW-0676">Redox-active center</keyword>
<evidence type="ECO:0000256" key="1">
    <source>
        <dbReference type="ARBA" id="ARBA00022729"/>
    </source>
</evidence>
<proteinExistence type="inferred from homology"/>
<dbReference type="PROSITE" id="PS00194">
    <property type="entry name" value="THIOREDOXIN_1"/>
    <property type="match status" value="1"/>
</dbReference>
<dbReference type="RefSeq" id="WP_243376054.1">
    <property type="nucleotide sequence ID" value="NZ_JAKZJU020000001.1"/>
</dbReference>
<comment type="caution">
    <text evidence="5">The sequence shown here is derived from an EMBL/GenBank/DDBJ whole genome shotgun (WGS) entry which is preliminary data.</text>
</comment>